<protein>
    <submittedName>
        <fullName evidence="3">Isochorismatase-like protein</fullName>
    </submittedName>
</protein>
<dbReference type="SUPFAM" id="SSF52499">
    <property type="entry name" value="Isochorismatase-like hydrolases"/>
    <property type="match status" value="1"/>
</dbReference>
<dbReference type="Pfam" id="PF00857">
    <property type="entry name" value="Isochorismatase"/>
    <property type="match status" value="1"/>
</dbReference>
<dbReference type="InterPro" id="IPR050993">
    <property type="entry name" value="Isochorismatase_domain"/>
</dbReference>
<evidence type="ECO:0000256" key="1">
    <source>
        <dbReference type="ARBA" id="ARBA00006336"/>
    </source>
</evidence>
<gene>
    <name evidence="3" type="ORF">BDK51DRAFT_35945</name>
</gene>
<name>A0A4P9WGA4_9FUNG</name>
<dbReference type="PANTHER" id="PTHR14119:SF3">
    <property type="entry name" value="ISOCHORISMATASE DOMAIN-CONTAINING PROTEIN 2"/>
    <property type="match status" value="1"/>
</dbReference>
<comment type="similarity">
    <text evidence="1">Belongs to the isochorismatase family.</text>
</comment>
<dbReference type="InterPro" id="IPR000868">
    <property type="entry name" value="Isochorismatase-like_dom"/>
</dbReference>
<dbReference type="OrthoDB" id="269496at2759"/>
<evidence type="ECO:0000313" key="3">
    <source>
        <dbReference type="EMBL" id="RKO91839.1"/>
    </source>
</evidence>
<sequence length="162" mass="17695">MVSAARILQVPVLVTEQNPRALGVTVAEVDLLSVQAKVVPKTKFSMYVPEIEADMKRLQTKSVVLFGIESHVCVLQTALEILETGRDVYVLADGVSSSNRGEIPIALSRLRSAGAIITTSESILFQLLHDSNHEKFRAISGLIKEYKDSTKDTLENLVSSSL</sequence>
<dbReference type="Proteomes" id="UP000269721">
    <property type="component" value="Unassembled WGS sequence"/>
</dbReference>
<evidence type="ECO:0000259" key="2">
    <source>
        <dbReference type="Pfam" id="PF00857"/>
    </source>
</evidence>
<feature type="domain" description="Isochorismatase-like" evidence="2">
    <location>
        <begin position="2"/>
        <end position="121"/>
    </location>
</feature>
<proteinExistence type="inferred from homology"/>
<dbReference type="AlphaFoldDB" id="A0A4P9WGA4"/>
<accession>A0A4P9WGA4</accession>
<dbReference type="PANTHER" id="PTHR14119">
    <property type="entry name" value="HYDROLASE"/>
    <property type="match status" value="1"/>
</dbReference>
<reference evidence="4" key="1">
    <citation type="journal article" date="2018" name="Nat. Microbiol.">
        <title>Leveraging single-cell genomics to expand the fungal tree of life.</title>
        <authorList>
            <person name="Ahrendt S.R."/>
            <person name="Quandt C.A."/>
            <person name="Ciobanu D."/>
            <person name="Clum A."/>
            <person name="Salamov A."/>
            <person name="Andreopoulos B."/>
            <person name="Cheng J.F."/>
            <person name="Woyke T."/>
            <person name="Pelin A."/>
            <person name="Henrissat B."/>
            <person name="Reynolds N.K."/>
            <person name="Benny G.L."/>
            <person name="Smith M.E."/>
            <person name="James T.Y."/>
            <person name="Grigoriev I.V."/>
        </authorList>
    </citation>
    <scope>NUCLEOTIDE SEQUENCE [LARGE SCALE GENOMIC DNA]</scope>
</reference>
<dbReference type="Gene3D" id="3.40.50.850">
    <property type="entry name" value="Isochorismatase-like"/>
    <property type="match status" value="1"/>
</dbReference>
<keyword evidence="4" id="KW-1185">Reference proteome</keyword>
<organism evidence="3 4">
    <name type="scientific">Blyttiomyces helicus</name>
    <dbReference type="NCBI Taxonomy" id="388810"/>
    <lineage>
        <taxon>Eukaryota</taxon>
        <taxon>Fungi</taxon>
        <taxon>Fungi incertae sedis</taxon>
        <taxon>Chytridiomycota</taxon>
        <taxon>Chytridiomycota incertae sedis</taxon>
        <taxon>Chytridiomycetes</taxon>
        <taxon>Chytridiomycetes incertae sedis</taxon>
        <taxon>Blyttiomyces</taxon>
    </lineage>
</organism>
<dbReference type="InterPro" id="IPR036380">
    <property type="entry name" value="Isochorismatase-like_sf"/>
</dbReference>
<dbReference type="EMBL" id="KZ994882">
    <property type="protein sequence ID" value="RKO91839.1"/>
    <property type="molecule type" value="Genomic_DNA"/>
</dbReference>
<evidence type="ECO:0000313" key="4">
    <source>
        <dbReference type="Proteomes" id="UP000269721"/>
    </source>
</evidence>